<feature type="region of interest" description="Disordered" evidence="1">
    <location>
        <begin position="17"/>
        <end position="39"/>
    </location>
</feature>
<dbReference type="Pfam" id="PF05787">
    <property type="entry name" value="PhoX"/>
    <property type="match status" value="1"/>
</dbReference>
<organism evidence="2 3">
    <name type="scientific">Microbispora amethystogenes</name>
    <dbReference type="NCBI Taxonomy" id="1427754"/>
    <lineage>
        <taxon>Bacteria</taxon>
        <taxon>Bacillati</taxon>
        <taxon>Actinomycetota</taxon>
        <taxon>Actinomycetes</taxon>
        <taxon>Streptosporangiales</taxon>
        <taxon>Streptosporangiaceae</taxon>
        <taxon>Microbispora</taxon>
    </lineage>
</organism>
<dbReference type="Proteomes" id="UP000651728">
    <property type="component" value="Unassembled WGS sequence"/>
</dbReference>
<feature type="compositionally biased region" description="Low complexity" evidence="1">
    <location>
        <begin position="320"/>
        <end position="337"/>
    </location>
</feature>
<dbReference type="PANTHER" id="PTHR35399">
    <property type="entry name" value="SLR8030 PROTEIN"/>
    <property type="match status" value="1"/>
</dbReference>
<sequence>MRGTSLSAAVSALPGSLWRTASPHGGEPYGPGENEPPERIDAAGLLTRHMSSSLPPGFTGRIVASSGERTGGVVWHAAPDGGGCFPDGDGWIYVSNCALPLLGGVTALRFAPDGSLRNGYRVLSGADRNGAGAATPWGTWLSGERTPHGTVFECDPYGLRAPMPRLAMGLFTHGGMVCDPDRGFVYLTEEEPDGCLYRFRPDDWGDLTTGVLDVMTGASGEALEWEPVPSPAASRAPVRDQVKGARRFAGGGACHYHDGVLRFVSEGDGRVWAYDARSERLHVLHARSTSSTPGGPGAPDLAGAPGTPAGLSTLGAGNAPGASPTPGTLGTPTQPRGVGSATAGGGDDEEVVLVAEGRVVPFLRMPDGWTVTGPSMSPAGDRLYFSCRPPAEGSGAVPVTVEITGPFEDLVRA</sequence>
<dbReference type="PANTHER" id="PTHR35399:SF4">
    <property type="entry name" value="MEMBRANE PROTEIN"/>
    <property type="match status" value="1"/>
</dbReference>
<evidence type="ECO:0000256" key="1">
    <source>
        <dbReference type="SAM" id="MobiDB-lite"/>
    </source>
</evidence>
<dbReference type="EMBL" id="BOOB01000003">
    <property type="protein sequence ID" value="GIH30117.1"/>
    <property type="molecule type" value="Genomic_DNA"/>
</dbReference>
<evidence type="ECO:0008006" key="4">
    <source>
        <dbReference type="Google" id="ProtNLM"/>
    </source>
</evidence>
<reference evidence="2 3" key="1">
    <citation type="submission" date="2021-01" db="EMBL/GenBank/DDBJ databases">
        <title>Whole genome shotgun sequence of Microbispora amethystogenes NBRC 101907.</title>
        <authorList>
            <person name="Komaki H."/>
            <person name="Tamura T."/>
        </authorList>
    </citation>
    <scope>NUCLEOTIDE SEQUENCE [LARGE SCALE GENOMIC DNA]</scope>
    <source>
        <strain evidence="2 3">NBRC 101907</strain>
    </source>
</reference>
<dbReference type="RefSeq" id="WP_275408880.1">
    <property type="nucleotide sequence ID" value="NZ_BAABEJ010000001.1"/>
</dbReference>
<comment type="caution">
    <text evidence="2">The sequence shown here is derived from an EMBL/GenBank/DDBJ whole genome shotgun (WGS) entry which is preliminary data.</text>
</comment>
<name>A0ABQ4F5M5_9ACTN</name>
<keyword evidence="3" id="KW-1185">Reference proteome</keyword>
<proteinExistence type="predicted"/>
<evidence type="ECO:0000313" key="2">
    <source>
        <dbReference type="EMBL" id="GIH30117.1"/>
    </source>
</evidence>
<evidence type="ECO:0000313" key="3">
    <source>
        <dbReference type="Proteomes" id="UP000651728"/>
    </source>
</evidence>
<feature type="compositionally biased region" description="Low complexity" evidence="1">
    <location>
        <begin position="298"/>
        <end position="311"/>
    </location>
</feature>
<feature type="region of interest" description="Disordered" evidence="1">
    <location>
        <begin position="286"/>
        <end position="346"/>
    </location>
</feature>
<dbReference type="SUPFAM" id="SSF82171">
    <property type="entry name" value="DPP6 N-terminal domain-like"/>
    <property type="match status" value="1"/>
</dbReference>
<protein>
    <recommendedName>
        <fullName evidence="4">Translocation protein TolB</fullName>
    </recommendedName>
</protein>
<gene>
    <name evidence="2" type="ORF">Mam01_02810</name>
</gene>
<dbReference type="InterPro" id="IPR008557">
    <property type="entry name" value="PhoX"/>
</dbReference>
<accession>A0ABQ4F5M5</accession>